<proteinExistence type="predicted"/>
<sequence length="170" mass="20689">MSPHRYARKNWFGITHRYHSFLNFFRNFLFFYYFLEEKMEEEGYSNDWFLDDVNSSLNTILAMIKTDTQQLPHFDLLGQIRQCLECLACSSPEEMASQRARFVSLSWPADLRVVLQRLFRTFGIRKIFFNQFIYFNFVPHLFARRTPRRSHYEHFDRFTLVIKCRLVKLG</sequence>
<keyword evidence="2" id="KW-1185">Reference proteome</keyword>
<comment type="caution">
    <text evidence="1">The sequence shown here is derived from an EMBL/GenBank/DDBJ whole genome shotgun (WGS) entry which is preliminary data.</text>
</comment>
<name>A0ACB1B3B6_MELEN</name>
<organism evidence="1 2">
    <name type="scientific">Meloidogyne enterolobii</name>
    <name type="common">Root-knot nematode worm</name>
    <name type="synonym">Meloidogyne mayaguensis</name>
    <dbReference type="NCBI Taxonomy" id="390850"/>
    <lineage>
        <taxon>Eukaryota</taxon>
        <taxon>Metazoa</taxon>
        <taxon>Ecdysozoa</taxon>
        <taxon>Nematoda</taxon>
        <taxon>Chromadorea</taxon>
        <taxon>Rhabditida</taxon>
        <taxon>Tylenchina</taxon>
        <taxon>Tylenchomorpha</taxon>
        <taxon>Tylenchoidea</taxon>
        <taxon>Meloidogynidae</taxon>
        <taxon>Meloidogyninae</taxon>
        <taxon>Meloidogyne</taxon>
    </lineage>
</organism>
<accession>A0ACB1B3B6</accession>
<gene>
    <name evidence="1" type="ORF">MENTE1834_LOCUS46908</name>
</gene>
<reference evidence="1" key="1">
    <citation type="submission" date="2023-11" db="EMBL/GenBank/DDBJ databases">
        <authorList>
            <person name="Poullet M."/>
        </authorList>
    </citation>
    <scope>NUCLEOTIDE SEQUENCE</scope>
    <source>
        <strain evidence="1">E1834</strain>
    </source>
</reference>
<dbReference type="Proteomes" id="UP001497535">
    <property type="component" value="Unassembled WGS sequence"/>
</dbReference>
<evidence type="ECO:0000313" key="1">
    <source>
        <dbReference type="EMBL" id="CAK5120907.1"/>
    </source>
</evidence>
<evidence type="ECO:0000313" key="2">
    <source>
        <dbReference type="Proteomes" id="UP001497535"/>
    </source>
</evidence>
<protein>
    <submittedName>
        <fullName evidence="1">Uncharacterized protein</fullName>
    </submittedName>
</protein>
<dbReference type="EMBL" id="CAVMJV010000178">
    <property type="protein sequence ID" value="CAK5120907.1"/>
    <property type="molecule type" value="Genomic_DNA"/>
</dbReference>